<dbReference type="Gene3D" id="2.40.10.120">
    <property type="match status" value="1"/>
</dbReference>
<organism evidence="1 2">
    <name type="scientific">Brevundimonas denitrificans</name>
    <dbReference type="NCBI Taxonomy" id="1443434"/>
    <lineage>
        <taxon>Bacteria</taxon>
        <taxon>Pseudomonadati</taxon>
        <taxon>Pseudomonadota</taxon>
        <taxon>Alphaproteobacteria</taxon>
        <taxon>Caulobacterales</taxon>
        <taxon>Caulobacteraceae</taxon>
        <taxon>Brevundimonas</taxon>
    </lineage>
</organism>
<evidence type="ECO:0000313" key="2">
    <source>
        <dbReference type="Proteomes" id="UP001156921"/>
    </source>
</evidence>
<dbReference type="EMBL" id="BSOY01000001">
    <property type="protein sequence ID" value="GLS00021.1"/>
    <property type="molecule type" value="Genomic_DNA"/>
</dbReference>
<reference evidence="2" key="1">
    <citation type="journal article" date="2019" name="Int. J. Syst. Evol. Microbiol.">
        <title>The Global Catalogue of Microorganisms (GCM) 10K type strain sequencing project: providing services to taxonomists for standard genome sequencing and annotation.</title>
        <authorList>
            <consortium name="The Broad Institute Genomics Platform"/>
            <consortium name="The Broad Institute Genome Sequencing Center for Infectious Disease"/>
            <person name="Wu L."/>
            <person name="Ma J."/>
        </authorList>
    </citation>
    <scope>NUCLEOTIDE SEQUENCE [LARGE SCALE GENOMIC DNA]</scope>
    <source>
        <strain evidence="2">NBRC 110107</strain>
    </source>
</reference>
<sequence>MTGAGTMLDFQTPPQPAWDQVQVPVQIQEPPIAELAAPAWDLTLGLISATVQIDQNNGDGTRRVGTAFLIEAPRPDGAPRTVLVTAHHVLDGMGGRDARVGWRSEMPGGGWRFAPDPLRIRNASGDPVWTKHPDRDIAVMEVSAPPAFARAAIPLGWLASGEDLDSWQVGPGDELLTLGFPRGYSSNTAGFPILRTGRIASWPLTPAQNFPVFLLDFPVFPGNSGGPVFWTPAARKLPGTVQPDHPFIAGVLTSEVRPSDEPLGIGVVAHAVYVREAIALLDAAPTVGQGP</sequence>
<name>A0ABQ6BDH5_9CAUL</name>
<accession>A0ABQ6BDH5</accession>
<evidence type="ECO:0000313" key="1">
    <source>
        <dbReference type="EMBL" id="GLS00021.1"/>
    </source>
</evidence>
<proteinExistence type="predicted"/>
<protein>
    <submittedName>
        <fullName evidence="1">Serine protease</fullName>
    </submittedName>
</protein>
<keyword evidence="1" id="KW-0645">Protease</keyword>
<dbReference type="Pfam" id="PF13365">
    <property type="entry name" value="Trypsin_2"/>
    <property type="match status" value="1"/>
</dbReference>
<gene>
    <name evidence="1" type="ORF">GCM10007859_00240</name>
</gene>
<dbReference type="GO" id="GO:0006508">
    <property type="term" value="P:proteolysis"/>
    <property type="evidence" value="ECO:0007669"/>
    <property type="project" value="UniProtKB-KW"/>
</dbReference>
<dbReference type="Proteomes" id="UP001156921">
    <property type="component" value="Unassembled WGS sequence"/>
</dbReference>
<keyword evidence="2" id="KW-1185">Reference proteome</keyword>
<dbReference type="GO" id="GO:0008233">
    <property type="term" value="F:peptidase activity"/>
    <property type="evidence" value="ECO:0007669"/>
    <property type="project" value="UniProtKB-KW"/>
</dbReference>
<dbReference type="SUPFAM" id="SSF50494">
    <property type="entry name" value="Trypsin-like serine proteases"/>
    <property type="match status" value="1"/>
</dbReference>
<dbReference type="InterPro" id="IPR009003">
    <property type="entry name" value="Peptidase_S1_PA"/>
</dbReference>
<keyword evidence="1" id="KW-0378">Hydrolase</keyword>
<comment type="caution">
    <text evidence="1">The sequence shown here is derived from an EMBL/GenBank/DDBJ whole genome shotgun (WGS) entry which is preliminary data.</text>
</comment>